<evidence type="ECO:0000256" key="8">
    <source>
        <dbReference type="ARBA" id="ARBA00022475"/>
    </source>
</evidence>
<evidence type="ECO:0000256" key="13">
    <source>
        <dbReference type="ARBA" id="ARBA00022989"/>
    </source>
</evidence>
<dbReference type="eggNOG" id="COG0575">
    <property type="taxonomic scope" value="Bacteria"/>
</dbReference>
<comment type="pathway">
    <text evidence="3 18">Phospholipid metabolism; CDP-diacylglycerol biosynthesis; CDP-diacylglycerol from sn-glycerol 3-phosphate: step 3/3.</text>
</comment>
<feature type="transmembrane region" description="Helical" evidence="19">
    <location>
        <begin position="225"/>
        <end position="246"/>
    </location>
</feature>
<evidence type="ECO:0000256" key="15">
    <source>
        <dbReference type="ARBA" id="ARBA00023136"/>
    </source>
</evidence>
<protein>
    <recommendedName>
        <fullName evidence="7 18">Phosphatidate cytidylyltransferase</fullName>
        <ecNumber evidence="6 18">2.7.7.41</ecNumber>
    </recommendedName>
</protein>
<keyword evidence="15 19" id="KW-0472">Membrane</keyword>
<evidence type="ECO:0000256" key="16">
    <source>
        <dbReference type="ARBA" id="ARBA00023209"/>
    </source>
</evidence>
<dbReference type="AlphaFoldDB" id="B3QZN6"/>
<feature type="transmembrane region" description="Helical" evidence="19">
    <location>
        <begin position="5"/>
        <end position="26"/>
    </location>
</feature>
<keyword evidence="8" id="KW-1003">Cell membrane</keyword>
<evidence type="ECO:0000256" key="12">
    <source>
        <dbReference type="ARBA" id="ARBA00022695"/>
    </source>
</evidence>
<dbReference type="PROSITE" id="PS01315">
    <property type="entry name" value="CDS"/>
    <property type="match status" value="1"/>
</dbReference>
<dbReference type="EC" id="2.7.7.41" evidence="6 18"/>
<evidence type="ECO:0000256" key="18">
    <source>
        <dbReference type="RuleBase" id="RU003938"/>
    </source>
</evidence>
<keyword evidence="13 19" id="KW-1133">Transmembrane helix</keyword>
<feature type="transmembrane region" description="Helical" evidence="19">
    <location>
        <begin position="95"/>
        <end position="117"/>
    </location>
</feature>
<keyword evidence="12 18" id="KW-0548">Nucleotidyltransferase</keyword>
<evidence type="ECO:0000256" key="4">
    <source>
        <dbReference type="ARBA" id="ARBA00005189"/>
    </source>
</evidence>
<evidence type="ECO:0000256" key="19">
    <source>
        <dbReference type="SAM" id="Phobius"/>
    </source>
</evidence>
<evidence type="ECO:0000256" key="11">
    <source>
        <dbReference type="ARBA" id="ARBA00022692"/>
    </source>
</evidence>
<dbReference type="GO" id="GO:0016024">
    <property type="term" value="P:CDP-diacylglycerol biosynthetic process"/>
    <property type="evidence" value="ECO:0007669"/>
    <property type="project" value="UniProtKB-UniPathway"/>
</dbReference>
<keyword evidence="16" id="KW-0594">Phospholipid biosynthesis</keyword>
<evidence type="ECO:0000256" key="3">
    <source>
        <dbReference type="ARBA" id="ARBA00005119"/>
    </source>
</evidence>
<organism evidence="20 21">
    <name type="scientific">Phytoplasma mali (strain AT)</name>
    <dbReference type="NCBI Taxonomy" id="482235"/>
    <lineage>
        <taxon>Bacteria</taxon>
        <taxon>Bacillati</taxon>
        <taxon>Mycoplasmatota</taxon>
        <taxon>Mollicutes</taxon>
        <taxon>Acholeplasmatales</taxon>
        <taxon>Acholeplasmataceae</taxon>
        <taxon>Candidatus Phytoplasma</taxon>
        <taxon>16SrX (Apple proliferation group)</taxon>
    </lineage>
</organism>
<evidence type="ECO:0000256" key="9">
    <source>
        <dbReference type="ARBA" id="ARBA00022516"/>
    </source>
</evidence>
<evidence type="ECO:0000256" key="1">
    <source>
        <dbReference type="ARBA" id="ARBA00001698"/>
    </source>
</evidence>
<feature type="transmembrane region" description="Helical" evidence="19">
    <location>
        <begin position="129"/>
        <end position="147"/>
    </location>
</feature>
<dbReference type="PANTHER" id="PTHR46382">
    <property type="entry name" value="PHOSPHATIDATE CYTIDYLYLTRANSFERASE"/>
    <property type="match status" value="1"/>
</dbReference>
<dbReference type="InterPro" id="IPR000374">
    <property type="entry name" value="PC_trans"/>
</dbReference>
<keyword evidence="14" id="KW-0443">Lipid metabolism</keyword>
<feature type="transmembrane region" description="Helical" evidence="19">
    <location>
        <begin position="153"/>
        <end position="175"/>
    </location>
</feature>
<evidence type="ECO:0000256" key="5">
    <source>
        <dbReference type="ARBA" id="ARBA00010185"/>
    </source>
</evidence>
<evidence type="ECO:0000256" key="2">
    <source>
        <dbReference type="ARBA" id="ARBA00004651"/>
    </source>
</evidence>
<keyword evidence="10 18" id="KW-0808">Transferase</keyword>
<dbReference type="UniPathway" id="UPA00557">
    <property type="reaction ID" value="UER00614"/>
</dbReference>
<feature type="transmembrane region" description="Helical" evidence="19">
    <location>
        <begin position="32"/>
        <end position="52"/>
    </location>
</feature>
<dbReference type="PANTHER" id="PTHR46382:SF1">
    <property type="entry name" value="PHOSPHATIDATE CYTIDYLYLTRANSFERASE"/>
    <property type="match status" value="1"/>
</dbReference>
<feature type="transmembrane region" description="Helical" evidence="19">
    <location>
        <begin position="64"/>
        <end position="83"/>
    </location>
</feature>
<evidence type="ECO:0000313" key="20">
    <source>
        <dbReference type="EMBL" id="CAP18423.1"/>
    </source>
</evidence>
<accession>B3QZN6</accession>
<evidence type="ECO:0000256" key="14">
    <source>
        <dbReference type="ARBA" id="ARBA00023098"/>
    </source>
</evidence>
<dbReference type="GO" id="GO:0004605">
    <property type="term" value="F:phosphatidate cytidylyltransferase activity"/>
    <property type="evidence" value="ECO:0007669"/>
    <property type="project" value="UniProtKB-EC"/>
</dbReference>
<gene>
    <name evidence="20" type="primary">cdsA</name>
    <name evidence="20" type="ordered locus">ATP_00236</name>
</gene>
<comment type="catalytic activity">
    <reaction evidence="1 18">
        <text>a 1,2-diacyl-sn-glycero-3-phosphate + CTP + H(+) = a CDP-1,2-diacyl-sn-glycerol + diphosphate</text>
        <dbReference type="Rhea" id="RHEA:16229"/>
        <dbReference type="ChEBI" id="CHEBI:15378"/>
        <dbReference type="ChEBI" id="CHEBI:33019"/>
        <dbReference type="ChEBI" id="CHEBI:37563"/>
        <dbReference type="ChEBI" id="CHEBI:58332"/>
        <dbReference type="ChEBI" id="CHEBI:58608"/>
        <dbReference type="EC" id="2.7.7.41"/>
    </reaction>
</comment>
<name>B3QZN6_PHYMT</name>
<evidence type="ECO:0000313" key="21">
    <source>
        <dbReference type="Proteomes" id="UP000002020"/>
    </source>
</evidence>
<evidence type="ECO:0000256" key="6">
    <source>
        <dbReference type="ARBA" id="ARBA00012487"/>
    </source>
</evidence>
<comment type="subcellular location">
    <subcellularLocation>
        <location evidence="2">Cell membrane</location>
        <topology evidence="2">Multi-pass membrane protein</topology>
    </subcellularLocation>
</comment>
<dbReference type="STRING" id="37692.ATP_00236"/>
<keyword evidence="11 18" id="KW-0812">Transmembrane</keyword>
<evidence type="ECO:0000256" key="17">
    <source>
        <dbReference type="ARBA" id="ARBA00023264"/>
    </source>
</evidence>
<dbReference type="GO" id="GO:0005886">
    <property type="term" value="C:plasma membrane"/>
    <property type="evidence" value="ECO:0007669"/>
    <property type="project" value="UniProtKB-SubCell"/>
</dbReference>
<comment type="pathway">
    <text evidence="4">Lipid metabolism.</text>
</comment>
<dbReference type="HOGENOM" id="CLU_037294_2_2_14"/>
<evidence type="ECO:0000256" key="7">
    <source>
        <dbReference type="ARBA" id="ARBA00019373"/>
    </source>
</evidence>
<reference evidence="20 21" key="1">
    <citation type="journal article" date="2008" name="BMC Genomics">
        <title>The linear chromosome of the plant-pathogenic mycoplasma 'Candidatus Phytoplasma mali'.</title>
        <authorList>
            <person name="Kube M."/>
            <person name="Schneider B."/>
            <person name="Kuhl H."/>
            <person name="Dandekar T."/>
            <person name="Heitmann K."/>
            <person name="Migdoll A.M."/>
            <person name="Reinhardt R."/>
            <person name="Seemueller E."/>
        </authorList>
    </citation>
    <scope>NUCLEOTIDE SEQUENCE [LARGE SCALE GENOMIC DNA]</scope>
    <source>
        <strain evidence="20 21">AT</strain>
    </source>
</reference>
<keyword evidence="9" id="KW-0444">Lipid biosynthesis</keyword>
<dbReference type="KEGG" id="pml:ATP_00236"/>
<keyword evidence="17" id="KW-1208">Phospholipid metabolism</keyword>
<comment type="similarity">
    <text evidence="5 18">Belongs to the CDS family.</text>
</comment>
<dbReference type="Pfam" id="PF01148">
    <property type="entry name" value="CTP_transf_1"/>
    <property type="match status" value="1"/>
</dbReference>
<dbReference type="EMBL" id="CU469464">
    <property type="protein sequence ID" value="CAP18423.1"/>
    <property type="molecule type" value="Genomic_DNA"/>
</dbReference>
<evidence type="ECO:0000256" key="10">
    <source>
        <dbReference type="ARBA" id="ARBA00022679"/>
    </source>
</evidence>
<sequence>MKQRIITGIFLFLFLFLFFILQLNFLEYRFDLSILLGFFFIVLASQEMFNMIEQKKKIKFNYKIFILISSVIVFLFSLLQWSSDDGNNNNLENGIIQYLSIFVLFVILILLIFFVIFDSIIVKDLEINFIIIFYISIGTSSFFSIFLKNPLFFWYIILITVLTDSFSFLTGFLFGKKKIFPNISPNKTLEGYIYGNILSTFIIFLIYYSINRFLNINFFPIQNPFIFIIVTFFNSIIVQTGDLINSKIKRNYNIKDFGKLLPGHGGLLDRFDSVLFLSLFINFIFKFQNLIINLKIL</sequence>
<proteinExistence type="inferred from homology"/>
<keyword evidence="21" id="KW-1185">Reference proteome</keyword>
<feature type="transmembrane region" description="Helical" evidence="19">
    <location>
        <begin position="191"/>
        <end position="210"/>
    </location>
</feature>
<dbReference type="Proteomes" id="UP000002020">
    <property type="component" value="Chromosome"/>
</dbReference>